<dbReference type="InterPro" id="IPR051664">
    <property type="entry name" value="MYND-type_zinc_finger"/>
</dbReference>
<dbReference type="PANTHER" id="PTHR47442:SF1">
    <property type="entry name" value="MYND-TYPE ZINC FINGER PROTEIN MUB1"/>
    <property type="match status" value="1"/>
</dbReference>
<feature type="compositionally biased region" description="Low complexity" evidence="8">
    <location>
        <begin position="125"/>
        <end position="141"/>
    </location>
</feature>
<feature type="region of interest" description="Disordered" evidence="8">
    <location>
        <begin position="522"/>
        <end position="696"/>
    </location>
</feature>
<evidence type="ECO:0000256" key="6">
    <source>
        <dbReference type="ARBA" id="ARBA00022833"/>
    </source>
</evidence>
<feature type="region of interest" description="Disordered" evidence="8">
    <location>
        <begin position="904"/>
        <end position="1042"/>
    </location>
</feature>
<dbReference type="GO" id="GO:0005737">
    <property type="term" value="C:cytoplasm"/>
    <property type="evidence" value="ECO:0007669"/>
    <property type="project" value="UniProtKB-SubCell"/>
</dbReference>
<evidence type="ECO:0000256" key="8">
    <source>
        <dbReference type="SAM" id="MobiDB-lite"/>
    </source>
</evidence>
<feature type="compositionally biased region" description="Low complexity" evidence="8">
    <location>
        <begin position="639"/>
        <end position="687"/>
    </location>
</feature>
<dbReference type="Proteomes" id="UP000807716">
    <property type="component" value="Unassembled WGS sequence"/>
</dbReference>
<keyword evidence="5 7" id="KW-0863">Zinc-finger</keyword>
<feature type="compositionally biased region" description="Polar residues" evidence="8">
    <location>
        <begin position="1023"/>
        <end position="1033"/>
    </location>
</feature>
<reference evidence="10" key="1">
    <citation type="journal article" date="2020" name="Fungal Divers.">
        <title>Resolving the Mortierellaceae phylogeny through synthesis of multi-gene phylogenetics and phylogenomics.</title>
        <authorList>
            <person name="Vandepol N."/>
            <person name="Liber J."/>
            <person name="Desiro A."/>
            <person name="Na H."/>
            <person name="Kennedy M."/>
            <person name="Barry K."/>
            <person name="Grigoriev I.V."/>
            <person name="Miller A.N."/>
            <person name="O'Donnell K."/>
            <person name="Stajich J.E."/>
            <person name="Bonito G."/>
        </authorList>
    </citation>
    <scope>NUCLEOTIDE SEQUENCE</scope>
    <source>
        <strain evidence="10">BC1065</strain>
    </source>
</reference>
<keyword evidence="11" id="KW-1185">Reference proteome</keyword>
<feature type="compositionally biased region" description="Polar residues" evidence="8">
    <location>
        <begin position="287"/>
        <end position="299"/>
    </location>
</feature>
<feature type="compositionally biased region" description="Polar residues" evidence="8">
    <location>
        <begin position="959"/>
        <end position="971"/>
    </location>
</feature>
<evidence type="ECO:0000256" key="1">
    <source>
        <dbReference type="ARBA" id="ARBA00004496"/>
    </source>
</evidence>
<feature type="compositionally biased region" description="Low complexity" evidence="8">
    <location>
        <begin position="523"/>
        <end position="536"/>
    </location>
</feature>
<evidence type="ECO:0000256" key="5">
    <source>
        <dbReference type="ARBA" id="ARBA00022771"/>
    </source>
</evidence>
<comment type="subcellular location">
    <subcellularLocation>
        <location evidence="1">Cytoplasm</location>
    </subcellularLocation>
</comment>
<organism evidence="10 11">
    <name type="scientific">Actinomortierella ambigua</name>
    <dbReference type="NCBI Taxonomy" id="1343610"/>
    <lineage>
        <taxon>Eukaryota</taxon>
        <taxon>Fungi</taxon>
        <taxon>Fungi incertae sedis</taxon>
        <taxon>Mucoromycota</taxon>
        <taxon>Mortierellomycotina</taxon>
        <taxon>Mortierellomycetes</taxon>
        <taxon>Mortierellales</taxon>
        <taxon>Mortierellaceae</taxon>
        <taxon>Actinomortierella</taxon>
    </lineage>
</organism>
<evidence type="ECO:0000313" key="11">
    <source>
        <dbReference type="Proteomes" id="UP000807716"/>
    </source>
</evidence>
<evidence type="ECO:0000256" key="3">
    <source>
        <dbReference type="ARBA" id="ARBA00022490"/>
    </source>
</evidence>
<sequence>MSTVYDRRALDCTATLPMISSLTNLAYQTSASPAVREFVSKDGGLERLVAILKKTPMTDRRNGLKWTLAFQCVVNIGVRGTERIRKRVVESGMILVTVKVLETFLEVLKQVREESERNQRMEAQANNGANNNSTSASAPVAPLVPPAPTTSVYSTNLPLALRENMAPHSHSSSPPHNGTTSNHASPRHIHATLPLPGQYSHTSQASAAMDVESGSHSTGSSIGSSTSSRRLISTETNDLGGLGAHASSLGNVSSRSSSSPSPERAQQPSPGGVLSASTLSREPINILGTQTTEEPQSMDTDPRLVPQAQQSLSQQQPQRQSHQFYFREDDILQCLQLLAYLSKYPSLRSAFNDTNGPNVFAIVEKFTHRAMHPLEIQYWAGVIMRNFCRKDDSRMGIRQCAYTGCGKWESKPREFAKCRRCRKAKYCSKQCQSKAWSDGHRWWCIERKPESMGVSSMYASDPPPAPPPPPPPAPDLQDQTEQEPTLSVNGGISSIGAPTGTRVVGGAGGSLAAIHHARGIRITDTPAPQGPTATGPSLHAPSPSPYLATGSGGHTSHPGQPVHGRLHSQQHQHQHQHQQQQQQQQRIDSGYAPVNSSPLNPTTHQQQPQPQPQSQQQQQQQSPAQPTTTPSMSAHSQTSPHAQPRQQSQHSHQLQQTALPQQQQPLQPTRSQASSVPPASSAGGSRPAFPPGAPTPEQLAQHFVCQVAQNPGQHNQLVQQLHEQFRRYYPVEQHAEAKRLFSLHARTYFASFQQMQNAAQAQQQPPRPLPTSIRGDAVFQPNSAPLRHAVDVSSSSNGPVSAPVSNLGHLPPYPGEAPSQANVPPAALGAVGAHGSNGSSNISISHSTTGISSGANRTPDRRRSYEDSDDEYGGPSTRTTSVPMLTQDLSSTTLSSFASEVVQTSPVEGRFPRMSLPETFGGSGSSSSSASASAFPSSTCATSANLHDSHPHPHHHHQPSWTPDTQVSSSKVARDYKVRKLMPSDEHDSNDGAVNPASVSNHHQVVGATAAQAPERSHHENGWSYSRQMAAQESHQHRPHHP</sequence>
<feature type="region of interest" description="Disordered" evidence="8">
    <location>
        <begin position="165"/>
        <end position="320"/>
    </location>
</feature>
<dbReference type="PROSITE" id="PS50865">
    <property type="entry name" value="ZF_MYND_2"/>
    <property type="match status" value="1"/>
</dbReference>
<dbReference type="Pfam" id="PF01753">
    <property type="entry name" value="zf-MYND"/>
    <property type="match status" value="1"/>
</dbReference>
<feature type="region of interest" description="Disordered" evidence="8">
    <location>
        <begin position="125"/>
        <end position="149"/>
    </location>
</feature>
<dbReference type="OrthoDB" id="5594178at2759"/>
<evidence type="ECO:0000313" key="10">
    <source>
        <dbReference type="EMBL" id="KAG0266766.1"/>
    </source>
</evidence>
<feature type="compositionally biased region" description="Basic and acidic residues" evidence="8">
    <location>
        <begin position="972"/>
        <end position="990"/>
    </location>
</feature>
<dbReference type="GO" id="GO:0008270">
    <property type="term" value="F:zinc ion binding"/>
    <property type="evidence" value="ECO:0007669"/>
    <property type="project" value="UniProtKB-KW"/>
</dbReference>
<feature type="compositionally biased region" description="Low complexity" evidence="8">
    <location>
        <begin position="167"/>
        <end position="176"/>
    </location>
</feature>
<feature type="compositionally biased region" description="Low complexity" evidence="8">
    <location>
        <begin position="833"/>
        <end position="855"/>
    </location>
</feature>
<protein>
    <recommendedName>
        <fullName evidence="9">MYND-type domain-containing protein</fullName>
    </recommendedName>
</protein>
<comment type="similarity">
    <text evidence="2">Belongs to the MUB1/samB family.</text>
</comment>
<keyword evidence="6" id="KW-0862">Zinc</keyword>
<dbReference type="GO" id="GO:0007163">
    <property type="term" value="P:establishment or maintenance of cell polarity"/>
    <property type="evidence" value="ECO:0007669"/>
    <property type="project" value="TreeGrafter"/>
</dbReference>
<dbReference type="PANTHER" id="PTHR47442">
    <property type="entry name" value="MYND-TYPE ZINC FINGER PROTEIN MUB1"/>
    <property type="match status" value="1"/>
</dbReference>
<evidence type="ECO:0000259" key="9">
    <source>
        <dbReference type="PROSITE" id="PS50865"/>
    </source>
</evidence>
<dbReference type="EMBL" id="JAAAJB010000087">
    <property type="protein sequence ID" value="KAG0266766.1"/>
    <property type="molecule type" value="Genomic_DNA"/>
</dbReference>
<proteinExistence type="inferred from homology"/>
<feature type="compositionally biased region" description="Low complexity" evidence="8">
    <location>
        <begin position="214"/>
        <end position="234"/>
    </location>
</feature>
<name>A0A9P6UAP2_9FUNG</name>
<feature type="compositionally biased region" description="Polar residues" evidence="8">
    <location>
        <begin position="876"/>
        <end position="885"/>
    </location>
</feature>
<feature type="compositionally biased region" description="Low complexity" evidence="8">
    <location>
        <begin position="925"/>
        <end position="944"/>
    </location>
</feature>
<dbReference type="AlphaFoldDB" id="A0A9P6UAP2"/>
<feature type="compositionally biased region" description="Low complexity" evidence="8">
    <location>
        <begin position="601"/>
        <end position="631"/>
    </location>
</feature>
<feature type="compositionally biased region" description="Low complexity" evidence="8">
    <location>
        <begin position="244"/>
        <end position="270"/>
    </location>
</feature>
<dbReference type="InterPro" id="IPR002893">
    <property type="entry name" value="Znf_MYND"/>
</dbReference>
<dbReference type="Gene3D" id="6.10.140.2220">
    <property type="match status" value="1"/>
</dbReference>
<keyword evidence="3" id="KW-0963">Cytoplasm</keyword>
<comment type="caution">
    <text evidence="10">The sequence shown here is derived from an EMBL/GenBank/DDBJ whole genome shotgun (WGS) entry which is preliminary data.</text>
</comment>
<feature type="compositionally biased region" description="Pro residues" evidence="8">
    <location>
        <begin position="461"/>
        <end position="474"/>
    </location>
</feature>
<feature type="compositionally biased region" description="Basic residues" evidence="8">
    <location>
        <begin position="564"/>
        <end position="576"/>
    </location>
</feature>
<gene>
    <name evidence="10" type="ORF">DFQ27_009435</name>
</gene>
<feature type="region of interest" description="Disordered" evidence="8">
    <location>
        <begin position="756"/>
        <end position="885"/>
    </location>
</feature>
<evidence type="ECO:0000256" key="4">
    <source>
        <dbReference type="ARBA" id="ARBA00022723"/>
    </source>
</evidence>
<accession>A0A9P6UAP2</accession>
<evidence type="ECO:0000256" key="7">
    <source>
        <dbReference type="PROSITE-ProRule" id="PRU00134"/>
    </source>
</evidence>
<keyword evidence="4" id="KW-0479">Metal-binding</keyword>
<dbReference type="SUPFAM" id="SSF144232">
    <property type="entry name" value="HIT/MYND zinc finger-like"/>
    <property type="match status" value="1"/>
</dbReference>
<evidence type="ECO:0000256" key="2">
    <source>
        <dbReference type="ARBA" id="ARBA00010655"/>
    </source>
</evidence>
<dbReference type="GO" id="GO:1990304">
    <property type="term" value="C:MUB1-RAD6-UBR2 ubiquitin ligase complex"/>
    <property type="evidence" value="ECO:0007669"/>
    <property type="project" value="TreeGrafter"/>
</dbReference>
<feature type="compositionally biased region" description="Polar residues" evidence="8">
    <location>
        <begin position="477"/>
        <end position="492"/>
    </location>
</feature>
<feature type="domain" description="MYND-type" evidence="9">
    <location>
        <begin position="402"/>
        <end position="444"/>
    </location>
</feature>
<feature type="compositionally biased region" description="Low complexity" evidence="8">
    <location>
        <begin position="307"/>
        <end position="320"/>
    </location>
</feature>
<feature type="region of interest" description="Disordered" evidence="8">
    <location>
        <begin position="454"/>
        <end position="501"/>
    </location>
</feature>
<dbReference type="GO" id="GO:0006511">
    <property type="term" value="P:ubiquitin-dependent protein catabolic process"/>
    <property type="evidence" value="ECO:0007669"/>
    <property type="project" value="TreeGrafter"/>
</dbReference>